<accession>A0ABQ1FWY2</accession>
<dbReference type="EMBL" id="BMJA01000001">
    <property type="protein sequence ID" value="GGA31977.1"/>
    <property type="molecule type" value="Genomic_DNA"/>
</dbReference>
<keyword evidence="2" id="KW-0732">Signal</keyword>
<reference evidence="5" key="1">
    <citation type="journal article" date="2019" name="Int. J. Syst. Evol. Microbiol.">
        <title>The Global Catalogue of Microorganisms (GCM) 10K type strain sequencing project: providing services to taxonomists for standard genome sequencing and annotation.</title>
        <authorList>
            <consortium name="The Broad Institute Genomics Platform"/>
            <consortium name="The Broad Institute Genome Sequencing Center for Infectious Disease"/>
            <person name="Wu L."/>
            <person name="Ma J."/>
        </authorList>
    </citation>
    <scope>NUCLEOTIDE SEQUENCE [LARGE SCALE GENOMIC DNA]</scope>
    <source>
        <strain evidence="5">CGMCC 1.15439</strain>
    </source>
</reference>
<dbReference type="Gene3D" id="3.40.190.10">
    <property type="entry name" value="Periplasmic binding protein-like II"/>
    <property type="match status" value="2"/>
</dbReference>
<protein>
    <recommendedName>
        <fullName evidence="3">PBP domain-containing protein</fullName>
    </recommendedName>
</protein>
<feature type="signal peptide" evidence="2">
    <location>
        <begin position="1"/>
        <end position="25"/>
    </location>
</feature>
<gene>
    <name evidence="4" type="ORF">GCM10010981_21390</name>
</gene>
<evidence type="ECO:0000256" key="1">
    <source>
        <dbReference type="ARBA" id="ARBA00008725"/>
    </source>
</evidence>
<evidence type="ECO:0000313" key="5">
    <source>
        <dbReference type="Proteomes" id="UP000620046"/>
    </source>
</evidence>
<comment type="caution">
    <text evidence="4">The sequence shown here is derived from an EMBL/GenBank/DDBJ whole genome shotgun (WGS) entry which is preliminary data.</text>
</comment>
<evidence type="ECO:0000259" key="3">
    <source>
        <dbReference type="Pfam" id="PF12849"/>
    </source>
</evidence>
<dbReference type="InterPro" id="IPR050962">
    <property type="entry name" value="Phosphate-bind_PstS"/>
</dbReference>
<evidence type="ECO:0000256" key="2">
    <source>
        <dbReference type="SAM" id="SignalP"/>
    </source>
</evidence>
<comment type="similarity">
    <text evidence="1">Belongs to the PstS family.</text>
</comment>
<dbReference type="Pfam" id="PF12849">
    <property type="entry name" value="PBP_like_2"/>
    <property type="match status" value="1"/>
</dbReference>
<keyword evidence="5" id="KW-1185">Reference proteome</keyword>
<dbReference type="InterPro" id="IPR024370">
    <property type="entry name" value="PBP_domain"/>
</dbReference>
<dbReference type="SUPFAM" id="SSF53850">
    <property type="entry name" value="Periplasmic binding protein-like II"/>
    <property type="match status" value="1"/>
</dbReference>
<feature type="domain" description="PBP" evidence="3">
    <location>
        <begin position="100"/>
        <end position="336"/>
    </location>
</feature>
<feature type="chain" id="PRO_5045708336" description="PBP domain-containing protein" evidence="2">
    <location>
        <begin position="26"/>
        <end position="501"/>
    </location>
</feature>
<sequence>MNRFSTRTKLIAGALALVLAGVSHASGTQVGGGATLPSIGYVGANAASNLQVFGSVTGTGVDPNSLFGVYAQQTGNPGVSYCLTGSGAGKDILAAPITLTVNGVSTSFSVQNACTKNSVGTVSGFGADATISGVSVGRSDLTQPNFAGADAPLAASDYANYQTGHGSAAFPTQFPAVAGAVAIAFNVLDTNGVQVTSSATGLSDSMICKIFAGVVTNWNDPTIASAFTVSSGAAMPNAAINVQYRSDGSGTSFGFSNHLSAVCPSFVNSSGQTAFFQASQSFTNVVTGFPSASPVVPGVLVSIPSNWTGSSGNASVANAVKNTASSLGYVETANALAIAPNLKFANVNSASPITNFGTTLNLLSSEVVYNEVISGTNNSNGTPALEAISSISGVTPPPTGSTCIALVNPSVYAKTAKGGFLPLGTYPIVAISYLLSHAQGVEASDLTNTQNLVNAPYNTTITGSVTTIGSGTGLAFLNPAPSTGGGAFSVTAAGACVNSGN</sequence>
<dbReference type="PANTHER" id="PTHR42996">
    <property type="entry name" value="PHOSPHATE-BINDING PROTEIN PSTS"/>
    <property type="match status" value="1"/>
</dbReference>
<name>A0ABQ1FWY2_9GAMM</name>
<evidence type="ECO:0000313" key="4">
    <source>
        <dbReference type="EMBL" id="GGA31977.1"/>
    </source>
</evidence>
<organism evidence="4 5">
    <name type="scientific">Dyella nitratireducens</name>
    <dbReference type="NCBI Taxonomy" id="1849580"/>
    <lineage>
        <taxon>Bacteria</taxon>
        <taxon>Pseudomonadati</taxon>
        <taxon>Pseudomonadota</taxon>
        <taxon>Gammaproteobacteria</taxon>
        <taxon>Lysobacterales</taxon>
        <taxon>Rhodanobacteraceae</taxon>
        <taxon>Dyella</taxon>
    </lineage>
</organism>
<proteinExistence type="inferred from homology"/>
<dbReference type="RefSeq" id="WP_188794177.1">
    <property type="nucleotide sequence ID" value="NZ_BMJA01000001.1"/>
</dbReference>
<dbReference type="Proteomes" id="UP000620046">
    <property type="component" value="Unassembled WGS sequence"/>
</dbReference>
<dbReference type="PANTHER" id="PTHR42996:SF1">
    <property type="entry name" value="PHOSPHATE-BINDING PROTEIN PSTS"/>
    <property type="match status" value="1"/>
</dbReference>